<evidence type="ECO:0000313" key="12">
    <source>
        <dbReference type="Proteomes" id="UP001208689"/>
    </source>
</evidence>
<dbReference type="InterPro" id="IPR005483">
    <property type="entry name" value="CPSase_dom"/>
</dbReference>
<comment type="similarity">
    <text evidence="1">Belongs to the CarB family.</text>
</comment>
<evidence type="ECO:0000256" key="5">
    <source>
        <dbReference type="ARBA" id="ARBA00022840"/>
    </source>
</evidence>
<dbReference type="InterPro" id="IPR006275">
    <property type="entry name" value="CPSase_lsu"/>
</dbReference>
<keyword evidence="2" id="KW-0436">Ligase</keyword>
<dbReference type="SUPFAM" id="SSF52335">
    <property type="entry name" value="Methylglyoxal synthase-like"/>
    <property type="match status" value="1"/>
</dbReference>
<dbReference type="PANTHER" id="PTHR11405">
    <property type="entry name" value="CARBAMOYLTRANSFERASE FAMILY MEMBER"/>
    <property type="match status" value="1"/>
</dbReference>
<dbReference type="SUPFAM" id="SSF48108">
    <property type="entry name" value="Carbamoyl phosphate synthetase, large subunit connection domain"/>
    <property type="match status" value="1"/>
</dbReference>
<evidence type="ECO:0000256" key="4">
    <source>
        <dbReference type="ARBA" id="ARBA00022741"/>
    </source>
</evidence>
<sequence length="1119" mass="125645">MPLDLSIKKSLVLGSGAIRIGQAGEFDYSGSQVLKALKEEGIYTILINPNIATIQTDPNLSDQVYLLPVTAEFVEDIIKKEHPDSILLSFGGQTALNVGVELYKKGILKKYGIRVLGTPIESIQNTEDRELFRKIMMECDVEICKSATATNKEEAEKIVLDIGYPVMIRVAYTLGGAGSGIAHNKEQFDALVDKALAQSVISQILVEEYVGGWKEIEYEVMRDKEDNTITVCNMENFDPCGIHTGESIVVAPSQTLTNEEYQMLRSASIRAIRHIGIIGECNIQYALHPTSKKYIAIEVNARLSRSSALASKATGYPLAYIAAKLALGYTLLELKNKVTNITTACFEPALDYVALKMPRWNLEKFQRVSRRIGTQMKSVGEVMGIGRTFEEAYQKSIRMLDIGMRGAVGNDLEKEWSELSRDALEHELNSPTDIRYLLIPVALRKGLSVDEIYALTKIDKWFLHKIEHILQIEKMMQNMPLDTENHIKSMVIAYAKRYGFSDGQICRYFDQESYEIRKFRHKAGIQPVVKQIDTLAAEWPANTNYLYMTYGGTTDDLDYSNAEQNNLNINGKKKVIVLGSGVYRIGSSVEFDWGCVNMAWALRELDVDEVIMINYNPETVSTDYDVSDKLYFEELSPERVLDICHKEYAQGLIVSVGGQIGNNLAQEFTKYKKAFDATGIKILGTLGKDIDKAENRMKFGKIMDSLGIIQPRWAQLLEMEDALMFAKNVEYPVLVRPSYVLSGAAMRVATRESELREYLELAAVVSKENPVVITKFFTDAREIECDGVADGENVFIAGVVEHIENAGVHSGDATMSLPAPSLPYKMWEKIQHETRRIALAMGVQGPFNIQYLVRDKKIYVIEMNLRSSRSMPYVSKTIGMNLIKLAAEVIMGGKIPKRLIKHSIPPYVCIKTPQFSFMRLEGADPILGVEMMSTGEVACIGEDFPDALIKSMMAAEFKVPLECGNILITVAGMELKQAITPFALRLEELGFKIFATPHTADVFMDQGINVGILNKVSQEEIKPNIVDYILKRDLALVINIPLASNKIHSNQILEDEYLIRRKAIEFNIPVITNIQLVEALVEAIENLHDAGITSIEKYHEKVLIKSLSDYHQYLREIYW</sequence>
<evidence type="ECO:0000256" key="2">
    <source>
        <dbReference type="ARBA" id="ARBA00022598"/>
    </source>
</evidence>
<feature type="domain" description="MGS-like" evidence="10">
    <location>
        <begin position="957"/>
        <end position="1117"/>
    </location>
</feature>
<feature type="domain" description="ATP-grasp" evidence="9">
    <location>
        <begin position="700"/>
        <end position="891"/>
    </location>
</feature>
<dbReference type="NCBIfam" id="NF003671">
    <property type="entry name" value="PRK05294.1"/>
    <property type="match status" value="1"/>
</dbReference>
<dbReference type="Gene3D" id="3.30.470.20">
    <property type="entry name" value="ATP-grasp fold, B domain"/>
    <property type="match status" value="2"/>
</dbReference>
<keyword evidence="3" id="KW-0677">Repeat</keyword>
<name>A0ABY6HM54_9ARCH</name>
<dbReference type="Pfam" id="PF02787">
    <property type="entry name" value="CPSase_L_D3"/>
    <property type="match status" value="1"/>
</dbReference>
<evidence type="ECO:0000259" key="10">
    <source>
        <dbReference type="PROSITE" id="PS51855"/>
    </source>
</evidence>
<dbReference type="EMBL" id="CP104013">
    <property type="protein sequence ID" value="UYP44465.1"/>
    <property type="molecule type" value="Genomic_DNA"/>
</dbReference>
<evidence type="ECO:0000256" key="8">
    <source>
        <dbReference type="PROSITE-ProRule" id="PRU00409"/>
    </source>
</evidence>
<dbReference type="InterPro" id="IPR011607">
    <property type="entry name" value="MGS-like_dom"/>
</dbReference>
<protein>
    <recommendedName>
        <fullName evidence="6">carbamoyl-phosphate synthase (ammonia)</fullName>
        <ecNumber evidence="6">6.3.4.16</ecNumber>
    </recommendedName>
</protein>
<dbReference type="PANTHER" id="PTHR11405:SF53">
    <property type="entry name" value="CARBAMOYL-PHOSPHATE SYNTHASE [AMMONIA], MITOCHONDRIAL"/>
    <property type="match status" value="1"/>
</dbReference>
<gene>
    <name evidence="11" type="ORF">NEF87_000750</name>
</gene>
<dbReference type="InterPro" id="IPR016185">
    <property type="entry name" value="PreATP-grasp_dom_sf"/>
</dbReference>
<dbReference type="InterPro" id="IPR011761">
    <property type="entry name" value="ATP-grasp"/>
</dbReference>
<dbReference type="SUPFAM" id="SSF52440">
    <property type="entry name" value="PreATP-grasp domain"/>
    <property type="match status" value="2"/>
</dbReference>
<dbReference type="Gene3D" id="1.10.1030.10">
    <property type="entry name" value="Carbamoyl-phosphate synthetase, large subunit oligomerisation domain"/>
    <property type="match status" value="1"/>
</dbReference>
<dbReference type="EC" id="6.3.4.16" evidence="6"/>
<dbReference type="InterPro" id="IPR036897">
    <property type="entry name" value="CarbamoylP_synth_lsu_oligo_sf"/>
</dbReference>
<dbReference type="InterPro" id="IPR005480">
    <property type="entry name" value="CPSase_lsu_oligo"/>
</dbReference>
<evidence type="ECO:0000256" key="3">
    <source>
        <dbReference type="ARBA" id="ARBA00022737"/>
    </source>
</evidence>
<dbReference type="SMART" id="SM01096">
    <property type="entry name" value="CPSase_L_D3"/>
    <property type="match status" value="1"/>
</dbReference>
<dbReference type="Pfam" id="PF02786">
    <property type="entry name" value="CPSase_L_D2"/>
    <property type="match status" value="2"/>
</dbReference>
<keyword evidence="4 8" id="KW-0547">Nucleotide-binding</keyword>
<dbReference type="PROSITE" id="PS50975">
    <property type="entry name" value="ATP_GRASP"/>
    <property type="match status" value="2"/>
</dbReference>
<dbReference type="PROSITE" id="PS00866">
    <property type="entry name" value="CPSASE_1"/>
    <property type="match status" value="1"/>
</dbReference>
<proteinExistence type="inferred from homology"/>
<dbReference type="Gene3D" id="3.40.50.1380">
    <property type="entry name" value="Methylglyoxal synthase-like domain"/>
    <property type="match status" value="1"/>
</dbReference>
<dbReference type="PROSITE" id="PS51855">
    <property type="entry name" value="MGS"/>
    <property type="match status" value="1"/>
</dbReference>
<accession>A0ABY6HM54</accession>
<evidence type="ECO:0000256" key="6">
    <source>
        <dbReference type="ARBA" id="ARBA00044063"/>
    </source>
</evidence>
<dbReference type="NCBIfam" id="NF009455">
    <property type="entry name" value="PRK12815.1"/>
    <property type="match status" value="1"/>
</dbReference>
<evidence type="ECO:0000259" key="9">
    <source>
        <dbReference type="PROSITE" id="PS50975"/>
    </source>
</evidence>
<dbReference type="SMART" id="SM00851">
    <property type="entry name" value="MGS"/>
    <property type="match status" value="1"/>
</dbReference>
<dbReference type="Pfam" id="PF02142">
    <property type="entry name" value="MGS"/>
    <property type="match status" value="1"/>
</dbReference>
<dbReference type="Pfam" id="PF25596">
    <property type="entry name" value="CPSase_L_D1"/>
    <property type="match status" value="2"/>
</dbReference>
<evidence type="ECO:0000256" key="1">
    <source>
        <dbReference type="ARBA" id="ARBA00009799"/>
    </source>
</evidence>
<dbReference type="InterPro" id="IPR005479">
    <property type="entry name" value="CPAse_ATP-bd"/>
</dbReference>
<dbReference type="PRINTS" id="PR00098">
    <property type="entry name" value="CPSASE"/>
</dbReference>
<comment type="catalytic activity">
    <reaction evidence="7">
        <text>hydrogencarbonate + NH4(+) + 2 ATP = carbamoyl phosphate + 2 ADP + phosphate + 2 H(+)</text>
        <dbReference type="Rhea" id="RHEA:18029"/>
        <dbReference type="ChEBI" id="CHEBI:15378"/>
        <dbReference type="ChEBI" id="CHEBI:17544"/>
        <dbReference type="ChEBI" id="CHEBI:28938"/>
        <dbReference type="ChEBI" id="CHEBI:30616"/>
        <dbReference type="ChEBI" id="CHEBI:43474"/>
        <dbReference type="ChEBI" id="CHEBI:58228"/>
        <dbReference type="ChEBI" id="CHEBI:456216"/>
        <dbReference type="EC" id="6.3.4.16"/>
    </reaction>
</comment>
<dbReference type="Gene3D" id="3.40.50.20">
    <property type="match status" value="2"/>
</dbReference>
<evidence type="ECO:0000256" key="7">
    <source>
        <dbReference type="ARBA" id="ARBA00047359"/>
    </source>
</evidence>
<reference evidence="11" key="1">
    <citation type="submission" date="2022-09" db="EMBL/GenBank/DDBJ databases">
        <title>Actin cytoskeleton and complex cell architecture in an #Asgard archaeon.</title>
        <authorList>
            <person name="Ponce Toledo R.I."/>
            <person name="Schleper C."/>
            <person name="Rodrigues Oliveira T."/>
            <person name="Wollweber F."/>
            <person name="Xu J."/>
            <person name="Rittmann S."/>
            <person name="Klingl A."/>
            <person name="Pilhofer M."/>
        </authorList>
    </citation>
    <scope>NUCLEOTIDE SEQUENCE</scope>
    <source>
        <strain evidence="11">B-35</strain>
    </source>
</reference>
<organism evidence="11 12">
    <name type="scientific">Candidatus Lokiarchaeum ossiferum</name>
    <dbReference type="NCBI Taxonomy" id="2951803"/>
    <lineage>
        <taxon>Archaea</taxon>
        <taxon>Promethearchaeati</taxon>
        <taxon>Promethearchaeota</taxon>
        <taxon>Promethearchaeia</taxon>
        <taxon>Promethearchaeales</taxon>
        <taxon>Promethearchaeaceae</taxon>
        <taxon>Candidatus Lokiarchaeum</taxon>
    </lineage>
</organism>
<dbReference type="InterPro" id="IPR058047">
    <property type="entry name" value="CPSase_preATP-grasp"/>
</dbReference>
<keyword evidence="5 8" id="KW-0067">ATP-binding</keyword>
<dbReference type="NCBIfam" id="TIGR01369">
    <property type="entry name" value="CPSaseII_lrg"/>
    <property type="match status" value="1"/>
</dbReference>
<evidence type="ECO:0000313" key="11">
    <source>
        <dbReference type="EMBL" id="UYP44465.1"/>
    </source>
</evidence>
<dbReference type="PROSITE" id="PS00867">
    <property type="entry name" value="CPSASE_2"/>
    <property type="match status" value="1"/>
</dbReference>
<dbReference type="Proteomes" id="UP001208689">
    <property type="component" value="Chromosome"/>
</dbReference>
<dbReference type="SUPFAM" id="SSF56059">
    <property type="entry name" value="Glutathione synthetase ATP-binding domain-like"/>
    <property type="match status" value="2"/>
</dbReference>
<keyword evidence="12" id="KW-1185">Reference proteome</keyword>
<feature type="domain" description="ATP-grasp" evidence="9">
    <location>
        <begin position="133"/>
        <end position="327"/>
    </location>
</feature>
<dbReference type="InterPro" id="IPR036914">
    <property type="entry name" value="MGS-like_dom_sf"/>
</dbReference>